<gene>
    <name evidence="2" type="ORF">Pyn_36988</name>
</gene>
<dbReference type="Proteomes" id="UP000250321">
    <property type="component" value="Unassembled WGS sequence"/>
</dbReference>
<dbReference type="InterPro" id="IPR029055">
    <property type="entry name" value="Ntn_hydrolases_N"/>
</dbReference>
<dbReference type="AlphaFoldDB" id="A0A314XGZ1"/>
<dbReference type="OrthoDB" id="10302555at2759"/>
<organism evidence="2 3">
    <name type="scientific">Prunus yedoensis var. nudiflora</name>
    <dbReference type="NCBI Taxonomy" id="2094558"/>
    <lineage>
        <taxon>Eukaryota</taxon>
        <taxon>Viridiplantae</taxon>
        <taxon>Streptophyta</taxon>
        <taxon>Embryophyta</taxon>
        <taxon>Tracheophyta</taxon>
        <taxon>Spermatophyta</taxon>
        <taxon>Magnoliopsida</taxon>
        <taxon>eudicotyledons</taxon>
        <taxon>Gunneridae</taxon>
        <taxon>Pentapetalae</taxon>
        <taxon>rosids</taxon>
        <taxon>fabids</taxon>
        <taxon>Rosales</taxon>
        <taxon>Rosaceae</taxon>
        <taxon>Amygdaloideae</taxon>
        <taxon>Amygdaleae</taxon>
        <taxon>Prunus</taxon>
    </lineage>
</organism>
<feature type="region of interest" description="Disordered" evidence="1">
    <location>
        <begin position="332"/>
        <end position="372"/>
    </location>
</feature>
<comment type="caution">
    <text evidence="2">The sequence shown here is derived from an EMBL/GenBank/DDBJ whole genome shotgun (WGS) entry which is preliminary data.</text>
</comment>
<protein>
    <submittedName>
        <fullName evidence="2">Uncharacterized protein</fullName>
    </submittedName>
</protein>
<feature type="compositionally biased region" description="Pro residues" evidence="1">
    <location>
        <begin position="340"/>
        <end position="353"/>
    </location>
</feature>
<dbReference type="SUPFAM" id="SSF56235">
    <property type="entry name" value="N-terminal nucleophile aminohydrolases (Ntn hydrolases)"/>
    <property type="match status" value="1"/>
</dbReference>
<accession>A0A314XGZ1</accession>
<sequence length="372" mass="41967">MADAYSEKISQELKEEGCGTTNVAFIANEGCEAIYIGVDSRTTSSENKGFILGEESHKYLHMKSCNVFTTRAGKVNNSRQMLEHVNDYFSKREEIVNGIHGAPVIAKEYLRGQTSIGNRIKVSTLMGGWDVHEVPYVYEVSRDEFKRESKSSISKGFASGSGGPHVWKYLNHCNLKVQSSNELLQHLIRALLYAALFDECSGGYVRVFQVTKTDAMKIYDRPILQALFDDHYDALAKYLSNSLFFLFDTNDYKYTHDINAKVNKGFERQFIKKKYKGNVVIKRGTPYIVRLVHFNKRIDKLYAKLKRKTGQRTVPREFQDLESVEIEKIDVADKVGSNRPPKPPLVQKPPSSPPAELGAIGATTEDILSTSA</sequence>
<evidence type="ECO:0000256" key="1">
    <source>
        <dbReference type="SAM" id="MobiDB-lite"/>
    </source>
</evidence>
<dbReference type="EMBL" id="PJQY01002523">
    <property type="protein sequence ID" value="PQP92852.1"/>
    <property type="molecule type" value="Genomic_DNA"/>
</dbReference>
<evidence type="ECO:0000313" key="3">
    <source>
        <dbReference type="Proteomes" id="UP000250321"/>
    </source>
</evidence>
<evidence type="ECO:0000313" key="2">
    <source>
        <dbReference type="EMBL" id="PQP92852.1"/>
    </source>
</evidence>
<proteinExistence type="predicted"/>
<reference evidence="2 3" key="1">
    <citation type="submission" date="2018-02" db="EMBL/GenBank/DDBJ databases">
        <title>Draft genome of wild Prunus yedoensis var. nudiflora.</title>
        <authorList>
            <person name="Baek S."/>
            <person name="Kim J.-H."/>
            <person name="Choi K."/>
            <person name="Kim G.-B."/>
            <person name="Cho A."/>
            <person name="Jang H."/>
            <person name="Shin C.-H."/>
            <person name="Yu H.-J."/>
            <person name="Mun J.-H."/>
        </authorList>
    </citation>
    <scope>NUCLEOTIDE SEQUENCE [LARGE SCALE GENOMIC DNA]</scope>
    <source>
        <strain evidence="3">cv. Jeju island</strain>
        <tissue evidence="2">Leaf</tissue>
    </source>
</reference>
<dbReference type="Gene3D" id="3.60.20.10">
    <property type="entry name" value="Glutamine Phosphoribosylpyrophosphate, subunit 1, domain 1"/>
    <property type="match status" value="1"/>
</dbReference>
<name>A0A314XGZ1_PRUYE</name>
<keyword evidence="3" id="KW-1185">Reference proteome</keyword>